<organism evidence="2 3">
    <name type="scientific">Gryllotalpicola reticulitermitis</name>
    <dbReference type="NCBI Taxonomy" id="1184153"/>
    <lineage>
        <taxon>Bacteria</taxon>
        <taxon>Bacillati</taxon>
        <taxon>Actinomycetota</taxon>
        <taxon>Actinomycetes</taxon>
        <taxon>Micrococcales</taxon>
        <taxon>Microbacteriaceae</taxon>
        <taxon>Gryllotalpicola</taxon>
    </lineage>
</organism>
<dbReference type="EMBL" id="JBHSCN010000001">
    <property type="protein sequence ID" value="MFC4241814.1"/>
    <property type="molecule type" value="Genomic_DNA"/>
</dbReference>
<name>A0ABV8Q344_9MICO</name>
<dbReference type="RefSeq" id="WP_390226561.1">
    <property type="nucleotide sequence ID" value="NZ_JBHSCN010000001.1"/>
</dbReference>
<dbReference type="InterPro" id="IPR041223">
    <property type="entry name" value="ApeA_NTD"/>
</dbReference>
<gene>
    <name evidence="2" type="ORF">ACFOYW_00390</name>
</gene>
<dbReference type="Pfam" id="PF18862">
    <property type="entry name" value="ApeA_NTD1"/>
    <property type="match status" value="1"/>
</dbReference>
<dbReference type="Proteomes" id="UP001595900">
    <property type="component" value="Unassembled WGS sequence"/>
</dbReference>
<reference evidence="3" key="1">
    <citation type="journal article" date="2019" name="Int. J. Syst. Evol. Microbiol.">
        <title>The Global Catalogue of Microorganisms (GCM) 10K type strain sequencing project: providing services to taxonomists for standard genome sequencing and annotation.</title>
        <authorList>
            <consortium name="The Broad Institute Genomics Platform"/>
            <consortium name="The Broad Institute Genome Sequencing Center for Infectious Disease"/>
            <person name="Wu L."/>
            <person name="Ma J."/>
        </authorList>
    </citation>
    <scope>NUCLEOTIDE SEQUENCE [LARGE SCALE GENOMIC DNA]</scope>
    <source>
        <strain evidence="3">CGMCC 1.10363</strain>
    </source>
</reference>
<evidence type="ECO:0000313" key="3">
    <source>
        <dbReference type="Proteomes" id="UP001595900"/>
    </source>
</evidence>
<accession>A0ABV8Q344</accession>
<evidence type="ECO:0000259" key="1">
    <source>
        <dbReference type="Pfam" id="PF18862"/>
    </source>
</evidence>
<comment type="caution">
    <text evidence="2">The sequence shown here is derived from an EMBL/GenBank/DDBJ whole genome shotgun (WGS) entry which is preliminary data.</text>
</comment>
<feature type="domain" description="ApeA N-terminal" evidence="1">
    <location>
        <begin position="13"/>
        <end position="211"/>
    </location>
</feature>
<keyword evidence="3" id="KW-1185">Reference proteome</keyword>
<proteinExistence type="predicted"/>
<evidence type="ECO:0000313" key="2">
    <source>
        <dbReference type="EMBL" id="MFC4241814.1"/>
    </source>
</evidence>
<sequence>MPSKLLFYDDLGTVLLLGRRFAGVSSNLLFGTGRVEADRAVLGVAQMFNYPGVHGLRSTVSGLRDWLGVSAVAPLSNSASTQSVEIGFKVVRVEPLRVPSNPAITFAVEGSAQTSSVGATLTTALYIEDRTDTPRRISDHLERHAAVRDLIALSRWRPESIEAAAVCHDNEQASLPDGSKLDRWLDVANGRPFAAVDESLARHLIQFSDIGLTGIARWIALRQEFARAIDPAVSGIYMQEVTPEARLVQTAVGIEALGYLILIKDDSVPAAKARASSFEARLERVAKDVPFTLLGYLNAAWFKAVADAYNATKHANRTLPSGLHLMNAWRESTLLFRVWAALRLGVPASALESRIRQDWQFYAFSQRVD</sequence>
<protein>
    <recommendedName>
        <fullName evidence="1">ApeA N-terminal domain-containing protein</fullName>
    </recommendedName>
</protein>